<dbReference type="InterPro" id="IPR039257">
    <property type="entry name" value="BTLA"/>
</dbReference>
<gene>
    <name evidence="5" type="primary">si:ch211-214p13.8</name>
</gene>
<dbReference type="GO" id="GO:0002768">
    <property type="term" value="P:immune response-regulating cell surface receptor signaling pathway"/>
    <property type="evidence" value="ECO:0007669"/>
    <property type="project" value="InterPro"/>
</dbReference>
<dbReference type="SUPFAM" id="SSF48726">
    <property type="entry name" value="Immunoglobulin"/>
    <property type="match status" value="1"/>
</dbReference>
<keyword evidence="3" id="KW-0732">Signal</keyword>
<dbReference type="GO" id="GO:0005886">
    <property type="term" value="C:plasma membrane"/>
    <property type="evidence" value="ECO:0007669"/>
    <property type="project" value="InterPro"/>
</dbReference>
<reference evidence="5" key="1">
    <citation type="submission" date="2023-05" db="EMBL/GenBank/DDBJ databases">
        <title>High-quality long-read genome of Scophthalmus maximus.</title>
        <authorList>
            <person name="Lien S."/>
            <person name="Martinez P."/>
        </authorList>
    </citation>
    <scope>NUCLEOTIDE SEQUENCE [LARGE SCALE GENOMIC DNA]</scope>
</reference>
<reference evidence="5" key="2">
    <citation type="submission" date="2025-08" db="UniProtKB">
        <authorList>
            <consortium name="Ensembl"/>
        </authorList>
    </citation>
    <scope>IDENTIFICATION</scope>
</reference>
<feature type="region of interest" description="Disordered" evidence="1">
    <location>
        <begin position="280"/>
        <end position="310"/>
    </location>
</feature>
<dbReference type="Ensembl" id="ENSSMAT00000030454.2">
    <property type="protein sequence ID" value="ENSSMAP00000030084.2"/>
    <property type="gene ID" value="ENSSMAG00000018447.2"/>
</dbReference>
<dbReference type="PANTHER" id="PTHR37996:SF1">
    <property type="entry name" value="B- AND T-LYMPHOCYTE ATTENUATOR"/>
    <property type="match status" value="1"/>
</dbReference>
<evidence type="ECO:0000313" key="6">
    <source>
        <dbReference type="Proteomes" id="UP000694558"/>
    </source>
</evidence>
<keyword evidence="2" id="KW-0812">Transmembrane</keyword>
<evidence type="ECO:0000256" key="3">
    <source>
        <dbReference type="SAM" id="SignalP"/>
    </source>
</evidence>
<keyword evidence="2" id="KW-1133">Transmembrane helix</keyword>
<keyword evidence="2" id="KW-0472">Membrane</keyword>
<sequence>MDRLPYTCLMMFSLFVSIHGIRKGSSHPCRVDVMVRRGTTLKIAPHQPLSVGCPVRHCGTWLSVTWCKILDRNRCERMKSTENVEIRQKDGRAKDELISYLTFKRISAHDDGLYKCYLEAYEYESITHTINISVSDIHQGVESTDNSEEVVSLSTAGDEAGSWLPYVYICGGIALLVFSITALTHLHFHGCKQMLTHKPTKGQETSAHMLPALPKWGAPSAPVEQAHFVRKAPPSPRPAGSPPCPIAGGKQPLAGRTAEERQASPYAVYAVINHAQTGIPARKHHAATGQDKPPGDASAKYTVVKRPAPL</sequence>
<evidence type="ECO:0000313" key="5">
    <source>
        <dbReference type="Ensembl" id="ENSSMAP00000030084.2"/>
    </source>
</evidence>
<dbReference type="InterPro" id="IPR007110">
    <property type="entry name" value="Ig-like_dom"/>
</dbReference>
<evidence type="ECO:0000259" key="4">
    <source>
        <dbReference type="PROSITE" id="PS50835"/>
    </source>
</evidence>
<accession>A0A8D3B892</accession>
<dbReference type="AlphaFoldDB" id="A0A8D3B892"/>
<feature type="domain" description="Ig-like" evidence="4">
    <location>
        <begin position="28"/>
        <end position="133"/>
    </location>
</feature>
<dbReference type="Gene3D" id="2.60.40.10">
    <property type="entry name" value="Immunoglobulins"/>
    <property type="match status" value="1"/>
</dbReference>
<dbReference type="GO" id="GO:0038023">
    <property type="term" value="F:signaling receptor activity"/>
    <property type="evidence" value="ECO:0007669"/>
    <property type="project" value="InterPro"/>
</dbReference>
<dbReference type="InterPro" id="IPR013783">
    <property type="entry name" value="Ig-like_fold"/>
</dbReference>
<dbReference type="InterPro" id="IPR036179">
    <property type="entry name" value="Ig-like_dom_sf"/>
</dbReference>
<proteinExistence type="predicted"/>
<feature type="region of interest" description="Disordered" evidence="1">
    <location>
        <begin position="230"/>
        <end position="259"/>
    </location>
</feature>
<dbReference type="PANTHER" id="PTHR37996">
    <property type="entry name" value="B- AND T-LYMPHOCYTE ATTENUATOR"/>
    <property type="match status" value="1"/>
</dbReference>
<feature type="signal peptide" evidence="3">
    <location>
        <begin position="1"/>
        <end position="20"/>
    </location>
</feature>
<dbReference type="GeneTree" id="ENSGT00940000175333"/>
<name>A0A8D3B892_SCOMX</name>
<evidence type="ECO:0000256" key="1">
    <source>
        <dbReference type="SAM" id="MobiDB-lite"/>
    </source>
</evidence>
<dbReference type="PROSITE" id="PS50835">
    <property type="entry name" value="IG_LIKE"/>
    <property type="match status" value="1"/>
</dbReference>
<feature type="compositionally biased region" description="Pro residues" evidence="1">
    <location>
        <begin position="233"/>
        <end position="245"/>
    </location>
</feature>
<organism evidence="5 6">
    <name type="scientific">Scophthalmus maximus</name>
    <name type="common">Turbot</name>
    <name type="synonym">Psetta maxima</name>
    <dbReference type="NCBI Taxonomy" id="52904"/>
    <lineage>
        <taxon>Eukaryota</taxon>
        <taxon>Metazoa</taxon>
        <taxon>Chordata</taxon>
        <taxon>Craniata</taxon>
        <taxon>Vertebrata</taxon>
        <taxon>Euteleostomi</taxon>
        <taxon>Actinopterygii</taxon>
        <taxon>Neopterygii</taxon>
        <taxon>Teleostei</taxon>
        <taxon>Neoteleostei</taxon>
        <taxon>Acanthomorphata</taxon>
        <taxon>Carangaria</taxon>
        <taxon>Pleuronectiformes</taxon>
        <taxon>Pleuronectoidei</taxon>
        <taxon>Scophthalmidae</taxon>
        <taxon>Scophthalmus</taxon>
    </lineage>
</organism>
<protein>
    <recommendedName>
        <fullName evidence="4">Ig-like domain-containing protein</fullName>
    </recommendedName>
</protein>
<feature type="transmembrane region" description="Helical" evidence="2">
    <location>
        <begin position="163"/>
        <end position="188"/>
    </location>
</feature>
<feature type="chain" id="PRO_5034057935" description="Ig-like domain-containing protein" evidence="3">
    <location>
        <begin position="21"/>
        <end position="310"/>
    </location>
</feature>
<evidence type="ECO:0000256" key="2">
    <source>
        <dbReference type="SAM" id="Phobius"/>
    </source>
</evidence>
<dbReference type="Proteomes" id="UP000694558">
    <property type="component" value="Chromosome 14"/>
</dbReference>